<evidence type="ECO:0000256" key="3">
    <source>
        <dbReference type="ARBA" id="ARBA00012099"/>
    </source>
</evidence>
<evidence type="ECO:0000259" key="12">
    <source>
        <dbReference type="Pfam" id="PF02782"/>
    </source>
</evidence>
<dbReference type="GO" id="GO:0019563">
    <property type="term" value="P:glycerol catabolic process"/>
    <property type="evidence" value="ECO:0007669"/>
    <property type="project" value="TreeGrafter"/>
</dbReference>
<dbReference type="InterPro" id="IPR018485">
    <property type="entry name" value="FGGY_C"/>
</dbReference>
<dbReference type="SUPFAM" id="SSF53067">
    <property type="entry name" value="Actin-like ATPase domain"/>
    <property type="match status" value="2"/>
</dbReference>
<dbReference type="RefSeq" id="WP_008218585.1">
    <property type="nucleotide sequence ID" value="NZ_BAFK01000002.1"/>
</dbReference>
<evidence type="ECO:0000313" key="13">
    <source>
        <dbReference type="EMBL" id="GAB57630.1"/>
    </source>
</evidence>
<dbReference type="PANTHER" id="PTHR10196">
    <property type="entry name" value="SUGAR KINASE"/>
    <property type="match status" value="1"/>
</dbReference>
<dbReference type="InterPro" id="IPR018483">
    <property type="entry name" value="Carb_kinase_FGGY_CS"/>
</dbReference>
<evidence type="ECO:0000259" key="11">
    <source>
        <dbReference type="Pfam" id="PF00370"/>
    </source>
</evidence>
<organism evidence="13 14">
    <name type="scientific">Rheinheimera nanhaiensis E407-8</name>
    <dbReference type="NCBI Taxonomy" id="562729"/>
    <lineage>
        <taxon>Bacteria</taxon>
        <taxon>Pseudomonadati</taxon>
        <taxon>Pseudomonadota</taxon>
        <taxon>Gammaproteobacteria</taxon>
        <taxon>Chromatiales</taxon>
        <taxon>Chromatiaceae</taxon>
        <taxon>Rheinheimera</taxon>
    </lineage>
</organism>
<dbReference type="GO" id="GO:0005524">
    <property type="term" value="F:ATP binding"/>
    <property type="evidence" value="ECO:0007669"/>
    <property type="project" value="UniProtKB-KW"/>
</dbReference>
<dbReference type="FunFam" id="3.30.420.40:FF:000007">
    <property type="entry name" value="Glycerol kinase"/>
    <property type="match status" value="1"/>
</dbReference>
<keyword evidence="8" id="KW-0067">ATP-binding</keyword>
<dbReference type="Proteomes" id="UP000004374">
    <property type="component" value="Unassembled WGS sequence"/>
</dbReference>
<dbReference type="STRING" id="562729.RNAN_0599"/>
<evidence type="ECO:0000256" key="4">
    <source>
        <dbReference type="ARBA" id="ARBA00022679"/>
    </source>
</evidence>
<dbReference type="Pfam" id="PF00370">
    <property type="entry name" value="FGGY_N"/>
    <property type="match status" value="1"/>
</dbReference>
<feature type="domain" description="Carbohydrate kinase FGGY N-terminal" evidence="11">
    <location>
        <begin position="4"/>
        <end position="250"/>
    </location>
</feature>
<keyword evidence="14" id="KW-1185">Reference proteome</keyword>
<accession>I1DUA2</accession>
<dbReference type="GO" id="GO:0005829">
    <property type="term" value="C:cytosol"/>
    <property type="evidence" value="ECO:0007669"/>
    <property type="project" value="TreeGrafter"/>
</dbReference>
<keyword evidence="6 13" id="KW-0418">Kinase</keyword>
<dbReference type="InterPro" id="IPR005999">
    <property type="entry name" value="Glycerol_kin"/>
</dbReference>
<dbReference type="GO" id="GO:0004370">
    <property type="term" value="F:glycerol kinase activity"/>
    <property type="evidence" value="ECO:0007669"/>
    <property type="project" value="UniProtKB-EC"/>
</dbReference>
<evidence type="ECO:0000256" key="1">
    <source>
        <dbReference type="ARBA" id="ARBA00005190"/>
    </source>
</evidence>
<dbReference type="PIRSF" id="PIRSF000538">
    <property type="entry name" value="GlpK"/>
    <property type="match status" value="1"/>
</dbReference>
<evidence type="ECO:0000256" key="2">
    <source>
        <dbReference type="ARBA" id="ARBA00009156"/>
    </source>
</evidence>
<comment type="similarity">
    <text evidence="2">Belongs to the FGGY kinase family.</text>
</comment>
<evidence type="ECO:0000313" key="14">
    <source>
        <dbReference type="Proteomes" id="UP000004374"/>
    </source>
</evidence>
<reference evidence="13 14" key="1">
    <citation type="journal article" date="2012" name="J. Bacteriol.">
        <title>Genome Sequence of the Protease-Producing Bacterium Rheinheimera nanhaiensis E407-8T, Isolated from Deep-Sea Sediment of the South China Sea.</title>
        <authorList>
            <person name="Zhang X.-Y."/>
            <person name="Zhang Y.-J."/>
            <person name="Qin Q.-L."/>
            <person name="Xie B.-B."/>
            <person name="Chen X.-L."/>
            <person name="Zhou B.-C."/>
            <person name="Zhang Y.-Z."/>
        </authorList>
    </citation>
    <scope>NUCLEOTIDE SEQUENCE [LARGE SCALE GENOMIC DNA]</scope>
    <source>
        <strain evidence="13 14">E407-8</strain>
    </source>
</reference>
<gene>
    <name evidence="13" type="primary">glpK2</name>
    <name evidence="13" type="ORF">RNAN_0599</name>
</gene>
<protein>
    <recommendedName>
        <fullName evidence="3">glycerol kinase</fullName>
        <ecNumber evidence="3">2.7.1.30</ecNumber>
    </recommendedName>
    <alternativeName>
        <fullName evidence="9">ATP:glycerol 3-phosphotransferase</fullName>
    </alternativeName>
</protein>
<dbReference type="InterPro" id="IPR000577">
    <property type="entry name" value="Carb_kinase_FGGY"/>
</dbReference>
<dbReference type="NCBIfam" id="TIGR01311">
    <property type="entry name" value="glycerol_kin"/>
    <property type="match status" value="1"/>
</dbReference>
<comment type="catalytic activity">
    <reaction evidence="10">
        <text>glycerol + ATP = sn-glycerol 3-phosphate + ADP + H(+)</text>
        <dbReference type="Rhea" id="RHEA:21644"/>
        <dbReference type="ChEBI" id="CHEBI:15378"/>
        <dbReference type="ChEBI" id="CHEBI:17754"/>
        <dbReference type="ChEBI" id="CHEBI:30616"/>
        <dbReference type="ChEBI" id="CHEBI:57597"/>
        <dbReference type="ChEBI" id="CHEBI:456216"/>
        <dbReference type="EC" id="2.7.1.30"/>
    </reaction>
</comment>
<dbReference type="InterPro" id="IPR043129">
    <property type="entry name" value="ATPase_NBD"/>
</dbReference>
<evidence type="ECO:0000256" key="7">
    <source>
        <dbReference type="ARBA" id="ARBA00022798"/>
    </source>
</evidence>
<feature type="domain" description="Carbohydrate kinase FGGY C-terminal" evidence="12">
    <location>
        <begin position="262"/>
        <end position="447"/>
    </location>
</feature>
<evidence type="ECO:0000256" key="5">
    <source>
        <dbReference type="ARBA" id="ARBA00022741"/>
    </source>
</evidence>
<keyword evidence="4" id="KW-0808">Transferase</keyword>
<dbReference type="OrthoDB" id="9805576at2"/>
<evidence type="ECO:0000256" key="8">
    <source>
        <dbReference type="ARBA" id="ARBA00022840"/>
    </source>
</evidence>
<dbReference type="FunFam" id="3.30.420.40:FF:000008">
    <property type="entry name" value="Glycerol kinase"/>
    <property type="match status" value="1"/>
</dbReference>
<dbReference type="GO" id="GO:0006072">
    <property type="term" value="P:glycerol-3-phosphate metabolic process"/>
    <property type="evidence" value="ECO:0007669"/>
    <property type="project" value="InterPro"/>
</dbReference>
<dbReference type="PANTHER" id="PTHR10196:SF78">
    <property type="entry name" value="GLYCEROL KINASE"/>
    <property type="match status" value="1"/>
</dbReference>
<dbReference type="InterPro" id="IPR018484">
    <property type="entry name" value="FGGY_N"/>
</dbReference>
<keyword evidence="5" id="KW-0547">Nucleotide-binding</keyword>
<dbReference type="Gene3D" id="3.30.420.40">
    <property type="match status" value="2"/>
</dbReference>
<keyword evidence="7" id="KW-0319">Glycerol metabolism</keyword>
<dbReference type="AlphaFoldDB" id="I1DUA2"/>
<dbReference type="PROSITE" id="PS00933">
    <property type="entry name" value="FGGY_KINASES_1"/>
    <property type="match status" value="1"/>
</dbReference>
<proteinExistence type="inferred from homology"/>
<comment type="caution">
    <text evidence="13">The sequence shown here is derived from an EMBL/GenBank/DDBJ whole genome shotgun (WGS) entry which is preliminary data.</text>
</comment>
<dbReference type="NCBIfam" id="NF000756">
    <property type="entry name" value="PRK00047.1"/>
    <property type="match status" value="1"/>
</dbReference>
<dbReference type="EMBL" id="BAFK01000002">
    <property type="protein sequence ID" value="GAB57630.1"/>
    <property type="molecule type" value="Genomic_DNA"/>
</dbReference>
<comment type="pathway">
    <text evidence="1">Polyol metabolism; glycerol degradation via glycerol kinase pathway; sn-glycerol 3-phosphate from glycerol: step 1/1.</text>
</comment>
<dbReference type="CDD" id="cd07786">
    <property type="entry name" value="FGGY_EcGK_like"/>
    <property type="match status" value="1"/>
</dbReference>
<name>I1DUA2_9GAMM</name>
<dbReference type="Pfam" id="PF02782">
    <property type="entry name" value="FGGY_C"/>
    <property type="match status" value="1"/>
</dbReference>
<evidence type="ECO:0000256" key="10">
    <source>
        <dbReference type="ARBA" id="ARBA00052101"/>
    </source>
</evidence>
<evidence type="ECO:0000256" key="6">
    <source>
        <dbReference type="ARBA" id="ARBA00022777"/>
    </source>
</evidence>
<dbReference type="EC" id="2.7.1.30" evidence="3"/>
<sequence length="498" mass="54792">MPDYLIAIDQGTTSSRAIVYNRQLEVVAQAQQEISLHYPKPGWVEQDPEQLWQSVVSCIRQALEQATLSAADIAALGITNQRETTVLWHKDSGHCVYPAIVWQDRRSADYCQQFKTSGQEPLLQQKTGLLADPYFSATKLRWLLDHVPDARQQAQRGELCFGTVDSYLLWRLTGGKVHATDASNASRTLLFNLQQQDWDDELLTLFSIPPQLLPSIKDNASLFGHTSAELFGTAIPILSMIGDQQAALLGQACTEPGMSKSTYGTGCFTVVNTGKKVLRSQHKLLSTLAWQLNGQATYALEGSIFMAGATVQWLRDKLGVIQKASDTEHLASQSYYQQSELLIPAFTGLGAPYWQPEVRAALLGMTRDSGAPQLCAAALLSVAYQSQDLLKAMQSDGINISQLRVDGGMTVNQWFLQALADICQLRVEPAANSDATALGAAFLAALQLGWFTKLTDISQVWRAGQRLSPQLSNDSAQQLQQRWQRAVSSLLVLDLAIH</sequence>
<evidence type="ECO:0000256" key="9">
    <source>
        <dbReference type="ARBA" id="ARBA00043149"/>
    </source>
</evidence>